<evidence type="ECO:0000256" key="1">
    <source>
        <dbReference type="SAM" id="MobiDB-lite"/>
    </source>
</evidence>
<dbReference type="PANTHER" id="PTHR37751:SF1">
    <property type="entry name" value="LOW PROTEIN: M-PHASE INDUCER PHOSPHATASE-LIKE PROTEIN"/>
    <property type="match status" value="1"/>
</dbReference>
<protein>
    <recommendedName>
        <fullName evidence="5">DUF4378 domain-containing protein</fullName>
    </recommendedName>
</protein>
<reference evidence="4" key="1">
    <citation type="submission" date="2014-07" db="EMBL/GenBank/DDBJ databases">
        <title>Identification of a novel salt tolerance gene in wild soybean by whole-genome sequencing.</title>
        <authorList>
            <person name="Lam H.-M."/>
            <person name="Qi X."/>
            <person name="Li M.-W."/>
            <person name="Liu X."/>
            <person name="Xie M."/>
            <person name="Ni M."/>
            <person name="Xu X."/>
        </authorList>
    </citation>
    <scope>NUCLEOTIDE SEQUENCE [LARGE SCALE GENOMIC DNA]</scope>
    <source>
        <tissue evidence="4">Root</tissue>
    </source>
</reference>
<feature type="compositionally biased region" description="Polar residues" evidence="1">
    <location>
        <begin position="197"/>
        <end position="208"/>
    </location>
</feature>
<name>A0A0B2QSG6_GLYSO</name>
<accession>A0A0B2QSG6</accession>
<dbReference type="Proteomes" id="UP000053555">
    <property type="component" value="Unassembled WGS sequence"/>
</dbReference>
<feature type="domain" description="DUF3741" evidence="3">
    <location>
        <begin position="135"/>
        <end position="160"/>
    </location>
</feature>
<feature type="region of interest" description="Disordered" evidence="1">
    <location>
        <begin position="440"/>
        <end position="459"/>
    </location>
</feature>
<dbReference type="Pfam" id="PF14309">
    <property type="entry name" value="DUF4378"/>
    <property type="match status" value="1"/>
</dbReference>
<dbReference type="EMBL" id="KN656598">
    <property type="protein sequence ID" value="KHN23059.1"/>
    <property type="molecule type" value="Genomic_DNA"/>
</dbReference>
<organism evidence="4">
    <name type="scientific">Glycine soja</name>
    <name type="common">Wild soybean</name>
    <dbReference type="NCBI Taxonomy" id="3848"/>
    <lineage>
        <taxon>Eukaryota</taxon>
        <taxon>Viridiplantae</taxon>
        <taxon>Streptophyta</taxon>
        <taxon>Embryophyta</taxon>
        <taxon>Tracheophyta</taxon>
        <taxon>Spermatophyta</taxon>
        <taxon>Magnoliopsida</taxon>
        <taxon>eudicotyledons</taxon>
        <taxon>Gunneridae</taxon>
        <taxon>Pentapetalae</taxon>
        <taxon>rosids</taxon>
        <taxon>fabids</taxon>
        <taxon>Fabales</taxon>
        <taxon>Fabaceae</taxon>
        <taxon>Papilionoideae</taxon>
        <taxon>50 kb inversion clade</taxon>
        <taxon>NPAAA clade</taxon>
        <taxon>indigoferoid/millettioid clade</taxon>
        <taxon>Phaseoleae</taxon>
        <taxon>Glycine</taxon>
        <taxon>Glycine subgen. Soja</taxon>
    </lineage>
</organism>
<proteinExistence type="predicted"/>
<sequence length="765" mass="85697">MGKEWYFAGRSSKRGVVGVGGEAEAETQAPSGCMCAVFQFFDFHPFHFPNINQHHQQEQTSFKPPSCTSEDHTTVPKGAEAPRNSLESEDGDGTVSSLSSKEEDFKIPKNIVQIKTSGGTRASGGNLNDLSSELTGSPGTKTPTLVARLMGLDLLPGANSPSFSSCLSTPNTQGNVSHLHHHLRHKQHVQTKHRNSIDSSDIASTRSLPETPRISSARRSDVDHHHRLSLQIIKENMNLGEDLELPRLSFSKRKSDENNGRSPSYYARQIVKQVKESVSRKVGQDITNTSLKTREENVGQFRSKKSPKTSSLKAIDETETNPDKQSNQSPYFPRLRFIDKHKPNTTTTSTPSSLTTKDQNMLKLPPPPPVNTQPHLPRVLTKPKAQTLVPEQQEFHQNNKSVPKCKKATNEKFNSRLIKRPPQTSDIIRNKQEEPFIILRPTSPTGASDIKNTKSKKNHHPLSSNILLNNINNVPNLLPVKTDPSPPATKIPSKQSQVCDTCHQESKSSSQLSSCARQRYKQEGTTTTLLATRDRSENKPNNGAFSFSSTTVVQPHTPQELQYITAILARTTALKSQGIPTTLSLNQGWFSPTNPLDPSIFHHLEHPESDKDRNFSPKDQLGHRWNRRLLFDLVDEVLREILGPQEGEREKKRLWFLKGGVCNQKGSVVGLVERVWERVEEFPRAKCEVLEDIDELVDMQREKDGEKMEEEGEGLVAEIEGNIWDTLVHETVVVMDCWGNAKKQKLLLYDDDSKIPSHVCSLNQF</sequence>
<evidence type="ECO:0000259" key="2">
    <source>
        <dbReference type="Pfam" id="PF14309"/>
    </source>
</evidence>
<feature type="region of interest" description="Disordered" evidence="1">
    <location>
        <begin position="54"/>
        <end position="102"/>
    </location>
</feature>
<dbReference type="AlphaFoldDB" id="A0A0B2QSG6"/>
<feature type="region of interest" description="Disordered" evidence="1">
    <location>
        <begin position="188"/>
        <end position="224"/>
    </location>
</feature>
<dbReference type="InterPro" id="IPR025486">
    <property type="entry name" value="DUF4378"/>
</dbReference>
<evidence type="ECO:0008006" key="5">
    <source>
        <dbReference type="Google" id="ProtNLM"/>
    </source>
</evidence>
<feature type="compositionally biased region" description="Low complexity" evidence="1">
    <location>
        <begin position="345"/>
        <end position="356"/>
    </location>
</feature>
<dbReference type="InterPro" id="IPR032795">
    <property type="entry name" value="DUF3741-assoc"/>
</dbReference>
<feature type="compositionally biased region" description="Polar residues" evidence="1">
    <location>
        <begin position="54"/>
        <end position="68"/>
    </location>
</feature>
<feature type="region of interest" description="Disordered" evidence="1">
    <location>
        <begin position="116"/>
        <end position="139"/>
    </location>
</feature>
<dbReference type="Pfam" id="PF14383">
    <property type="entry name" value="VARLMGL"/>
    <property type="match status" value="1"/>
</dbReference>
<gene>
    <name evidence="4" type="ORF">glysoja_038884</name>
</gene>
<evidence type="ECO:0000313" key="4">
    <source>
        <dbReference type="EMBL" id="KHN23059.1"/>
    </source>
</evidence>
<dbReference type="PANTHER" id="PTHR37751">
    <property type="entry name" value="LOW PROTEIN: M-PHASE INDUCER PHOSPHATASE-LIKE PROTEIN"/>
    <property type="match status" value="1"/>
</dbReference>
<feature type="region of interest" description="Disordered" evidence="1">
    <location>
        <begin position="275"/>
        <end position="374"/>
    </location>
</feature>
<evidence type="ECO:0000259" key="3">
    <source>
        <dbReference type="Pfam" id="PF14383"/>
    </source>
</evidence>
<feature type="domain" description="DUF4378" evidence="2">
    <location>
        <begin position="560"/>
        <end position="730"/>
    </location>
</feature>